<accession>A8NUN0</accession>
<proteinExistence type="predicted"/>
<reference evidence="1" key="1">
    <citation type="journal article" date="2007" name="Science">
        <title>Draft genome of the filarial nematode parasite Brugia malayi.</title>
        <authorList>
            <person name="Ghedin E."/>
            <person name="Wang S."/>
            <person name="Spiro D."/>
            <person name="Caler E."/>
            <person name="Zhao Q."/>
            <person name="Crabtree J."/>
            <person name="Allen J.E."/>
            <person name="Delcher A.L."/>
            <person name="Guiliano D.B."/>
            <person name="Miranda-Saavedra D."/>
            <person name="Angiuoli S.V."/>
            <person name="Creasy T."/>
            <person name="Amedeo P."/>
            <person name="Haas B."/>
            <person name="El-Sayed N.M."/>
            <person name="Wortman J.R."/>
            <person name="Feldblyum T."/>
            <person name="Tallon L."/>
            <person name="Schatz M."/>
            <person name="Shumway M."/>
            <person name="Koo H."/>
            <person name="Salzberg S.L."/>
            <person name="Schobel S."/>
            <person name="Pertea M."/>
            <person name="Pop M."/>
            <person name="White O."/>
            <person name="Barton G.J."/>
            <person name="Carlow C.K."/>
            <person name="Crawford M.J."/>
            <person name="Daub J."/>
            <person name="Dimmic M.W."/>
            <person name="Estes C.F."/>
            <person name="Foster J.M."/>
            <person name="Ganatra M."/>
            <person name="Gregory W.F."/>
            <person name="Johnson N.M."/>
            <person name="Jin J."/>
            <person name="Komuniecki R."/>
            <person name="Korf I."/>
            <person name="Kumar S."/>
            <person name="Laney S."/>
            <person name="Li B.W."/>
            <person name="Li W."/>
            <person name="Lindblom T.H."/>
            <person name="Lustigman S."/>
            <person name="Ma D."/>
            <person name="Maina C.V."/>
            <person name="Martin D.M."/>
            <person name="McCarter J.P."/>
            <person name="McReynolds L."/>
            <person name="Mitreva M."/>
            <person name="Nutman T.B."/>
            <person name="Parkinson J."/>
            <person name="Peregrin-Alvarez J.M."/>
            <person name="Poole C."/>
            <person name="Ren Q."/>
            <person name="Saunders L."/>
            <person name="Sluder A.E."/>
            <person name="Smith K."/>
            <person name="Stanke M."/>
            <person name="Unnasch T.R."/>
            <person name="Ware J."/>
            <person name="Wei A.D."/>
            <person name="Weil G."/>
            <person name="Williams D.J."/>
            <person name="Zhang Y."/>
            <person name="Williams S.A."/>
            <person name="Fraser-Liggett C."/>
            <person name="Slatko B."/>
            <person name="Blaxter M.L."/>
            <person name="Scott A.L."/>
        </authorList>
    </citation>
    <scope>NUCLEOTIDE SEQUENCE [LARGE SCALE GENOMIC DNA]</scope>
</reference>
<sequence length="38" mass="4477">MGQQQIWLKNFTVTVMRVTSQQPIDEPFVLFGHLRLFA</sequence>
<gene>
    <name evidence="1" type="ORF">Bm1_10225</name>
</gene>
<organism evidence="1">
    <name type="scientific">Brugia malayi</name>
    <name type="common">Filarial nematode worm</name>
    <dbReference type="NCBI Taxonomy" id="6279"/>
    <lineage>
        <taxon>Eukaryota</taxon>
        <taxon>Metazoa</taxon>
        <taxon>Ecdysozoa</taxon>
        <taxon>Nematoda</taxon>
        <taxon>Chromadorea</taxon>
        <taxon>Rhabditida</taxon>
        <taxon>Spirurina</taxon>
        <taxon>Spiruromorpha</taxon>
        <taxon>Filarioidea</taxon>
        <taxon>Onchocercidae</taxon>
        <taxon>Brugia</taxon>
    </lineage>
</organism>
<evidence type="ECO:0000313" key="1">
    <source>
        <dbReference type="EMBL" id="EDP37650.1"/>
    </source>
</evidence>
<dbReference type="EMBL" id="DS238031">
    <property type="protein sequence ID" value="EDP37650.1"/>
    <property type="molecule type" value="Genomic_DNA"/>
</dbReference>
<protein>
    <submittedName>
        <fullName evidence="1">Uncharacterized protein</fullName>
    </submittedName>
</protein>
<dbReference type="AlphaFoldDB" id="A8NUN0"/>
<name>A8NUN0_BRUMA</name>